<evidence type="ECO:0000256" key="5">
    <source>
        <dbReference type="ARBA" id="ARBA00022692"/>
    </source>
</evidence>
<evidence type="ECO:0000256" key="13">
    <source>
        <dbReference type="ARBA" id="ARBA00023136"/>
    </source>
</evidence>
<evidence type="ECO:0000256" key="14">
    <source>
        <dbReference type="SAM" id="MobiDB-lite"/>
    </source>
</evidence>
<dbReference type="GO" id="GO:0046872">
    <property type="term" value="F:metal ion binding"/>
    <property type="evidence" value="ECO:0007669"/>
    <property type="project" value="UniProtKB-KW"/>
</dbReference>
<evidence type="ECO:0000313" key="17">
    <source>
        <dbReference type="Proteomes" id="UP001485043"/>
    </source>
</evidence>
<dbReference type="Gene3D" id="2.102.10.10">
    <property type="entry name" value="Rieske [2Fe-2S] iron-sulphur domain"/>
    <property type="match status" value="1"/>
</dbReference>
<protein>
    <recommendedName>
        <fullName evidence="15">Rieske domain-containing protein</fullName>
    </recommendedName>
</protein>
<dbReference type="Pfam" id="PF00355">
    <property type="entry name" value="Rieske"/>
    <property type="match status" value="1"/>
</dbReference>
<evidence type="ECO:0000256" key="1">
    <source>
        <dbReference type="ARBA" id="ARBA00004229"/>
    </source>
</evidence>
<feature type="domain" description="Rieske" evidence="15">
    <location>
        <begin position="85"/>
        <end position="189"/>
    </location>
</feature>
<evidence type="ECO:0000256" key="3">
    <source>
        <dbReference type="ARBA" id="ARBA00022528"/>
    </source>
</evidence>
<reference evidence="16 17" key="1">
    <citation type="journal article" date="2024" name="Nat. Commun.">
        <title>Phylogenomics reveals the evolutionary origins of lichenization in chlorophyte algae.</title>
        <authorList>
            <person name="Puginier C."/>
            <person name="Libourel C."/>
            <person name="Otte J."/>
            <person name="Skaloud P."/>
            <person name="Haon M."/>
            <person name="Grisel S."/>
            <person name="Petersen M."/>
            <person name="Berrin J.G."/>
            <person name="Delaux P.M."/>
            <person name="Dal Grande F."/>
            <person name="Keller J."/>
        </authorList>
    </citation>
    <scope>NUCLEOTIDE SEQUENCE [LARGE SCALE GENOMIC DNA]</scope>
    <source>
        <strain evidence="16 17">SAG 2523</strain>
    </source>
</reference>
<dbReference type="GO" id="GO:0009507">
    <property type="term" value="C:chloroplast"/>
    <property type="evidence" value="ECO:0007669"/>
    <property type="project" value="UniProtKB-SubCell"/>
</dbReference>
<keyword evidence="3" id="KW-0150">Chloroplast</keyword>
<dbReference type="InterPro" id="IPR036922">
    <property type="entry name" value="Rieske_2Fe-2S_sf"/>
</dbReference>
<evidence type="ECO:0000256" key="12">
    <source>
        <dbReference type="ARBA" id="ARBA00023014"/>
    </source>
</evidence>
<keyword evidence="13" id="KW-0472">Membrane</keyword>
<evidence type="ECO:0000256" key="7">
    <source>
        <dbReference type="ARBA" id="ARBA00022723"/>
    </source>
</evidence>
<keyword evidence="6" id="KW-0001">2Fe-2S</keyword>
<dbReference type="InterPro" id="IPR013626">
    <property type="entry name" value="PaO"/>
</dbReference>
<dbReference type="GO" id="GO:0016020">
    <property type="term" value="C:membrane"/>
    <property type="evidence" value="ECO:0007669"/>
    <property type="project" value="UniProtKB-SubCell"/>
</dbReference>
<dbReference type="Gene3D" id="3.90.380.10">
    <property type="entry name" value="Naphthalene 1,2-dioxygenase Alpha Subunit, Chain A, domain 1"/>
    <property type="match status" value="1"/>
</dbReference>
<keyword evidence="5" id="KW-0812">Transmembrane</keyword>
<dbReference type="AlphaFoldDB" id="A0AAW1SS43"/>
<evidence type="ECO:0000259" key="15">
    <source>
        <dbReference type="PROSITE" id="PS51296"/>
    </source>
</evidence>
<evidence type="ECO:0000256" key="11">
    <source>
        <dbReference type="ARBA" id="ARBA00023004"/>
    </source>
</evidence>
<sequence>MSLLPSSQPFASERQTTRPLVTGFSLNQTHDLANKRRCLPHRHDLTREKAAPARVATLSKGAPTEQQDLPRPQHSEATFDWHAHWYAVGYIADFSTTAPNTFTLLGEQLCIWKDSTGQWQAFLDCCPHRLVPLSEGRITAAGQLQCAYHGWNFDGSGKCTAIPQGGNINNSRTCAKVYQCAVAQDLLWVKPVEAAPGAGPPDTADIPSLPELDAGWIDSSTFRDLPYDYATLIENLVDTGHVPFTHHASVSLRSSADVLKLDVTKRGPWGFAGRNEKGPRKGQLGAQDTEFRAPCLMRSTIDAQASWWTSFTLATKGFSNITCVYAIPITPGRCRAIVRNVFLFKSPVPRFVFRVLPKVFTHLGNNNVLEDDVVFLHKQEQLAVERGLGTKPAAQVYHMPGQSDNYVTAFRSWLQKHGGGGPWGPMDASWLQAAGPRLSKRQLLDRYDSHTAHCQAGFSLGLDGFWPRSTLD</sequence>
<keyword evidence="10" id="KW-0560">Oxidoreductase</keyword>
<keyword evidence="9" id="KW-1133">Transmembrane helix</keyword>
<evidence type="ECO:0000313" key="16">
    <source>
        <dbReference type="EMBL" id="KAK9856846.1"/>
    </source>
</evidence>
<dbReference type="SUPFAM" id="SSF50022">
    <property type="entry name" value="ISP domain"/>
    <property type="match status" value="1"/>
</dbReference>
<dbReference type="Pfam" id="PF08417">
    <property type="entry name" value="PaO"/>
    <property type="match status" value="1"/>
</dbReference>
<dbReference type="SUPFAM" id="SSF55961">
    <property type="entry name" value="Bet v1-like"/>
    <property type="match status" value="1"/>
</dbReference>
<dbReference type="InterPro" id="IPR050584">
    <property type="entry name" value="Cholesterol_7-desaturase"/>
</dbReference>
<evidence type="ECO:0000256" key="10">
    <source>
        <dbReference type="ARBA" id="ARBA00023002"/>
    </source>
</evidence>
<proteinExistence type="predicted"/>
<name>A0AAW1SS43_9CHLO</name>
<organism evidence="16 17">
    <name type="scientific">Apatococcus fuscideae</name>
    <dbReference type="NCBI Taxonomy" id="2026836"/>
    <lineage>
        <taxon>Eukaryota</taxon>
        <taxon>Viridiplantae</taxon>
        <taxon>Chlorophyta</taxon>
        <taxon>core chlorophytes</taxon>
        <taxon>Trebouxiophyceae</taxon>
        <taxon>Chlorellales</taxon>
        <taxon>Chlorellaceae</taxon>
        <taxon>Apatococcus</taxon>
    </lineage>
</organism>
<gene>
    <name evidence="16" type="ORF">WJX84_004508</name>
</gene>
<keyword evidence="4" id="KW-0934">Plastid</keyword>
<evidence type="ECO:0000256" key="2">
    <source>
        <dbReference type="ARBA" id="ARBA00004370"/>
    </source>
</evidence>
<dbReference type="EMBL" id="JALJOV010000993">
    <property type="protein sequence ID" value="KAK9856846.1"/>
    <property type="molecule type" value="Genomic_DNA"/>
</dbReference>
<comment type="subcellular location">
    <subcellularLocation>
        <location evidence="2">Membrane</location>
    </subcellularLocation>
    <subcellularLocation>
        <location evidence="1">Plastid</location>
        <location evidence="1">Chloroplast</location>
    </subcellularLocation>
</comment>
<dbReference type="GO" id="GO:0010277">
    <property type="term" value="F:chlorophyllide a oxygenase activity"/>
    <property type="evidence" value="ECO:0007669"/>
    <property type="project" value="InterPro"/>
</dbReference>
<comment type="caution">
    <text evidence="16">The sequence shown here is derived from an EMBL/GenBank/DDBJ whole genome shotgun (WGS) entry which is preliminary data.</text>
</comment>
<keyword evidence="7" id="KW-0479">Metal-binding</keyword>
<dbReference type="Proteomes" id="UP001485043">
    <property type="component" value="Unassembled WGS sequence"/>
</dbReference>
<keyword evidence="11" id="KW-0408">Iron</keyword>
<evidence type="ECO:0000256" key="9">
    <source>
        <dbReference type="ARBA" id="ARBA00022989"/>
    </source>
</evidence>
<keyword evidence="17" id="KW-1185">Reference proteome</keyword>
<evidence type="ECO:0000256" key="8">
    <source>
        <dbReference type="ARBA" id="ARBA00022946"/>
    </source>
</evidence>
<keyword evidence="12" id="KW-0411">Iron-sulfur</keyword>
<dbReference type="PANTHER" id="PTHR21266:SF32">
    <property type="entry name" value="CHOLESTEROL 7-DESATURASE NVD"/>
    <property type="match status" value="1"/>
</dbReference>
<evidence type="ECO:0000256" key="4">
    <source>
        <dbReference type="ARBA" id="ARBA00022640"/>
    </source>
</evidence>
<dbReference type="PANTHER" id="PTHR21266">
    <property type="entry name" value="IRON-SULFUR DOMAIN CONTAINING PROTEIN"/>
    <property type="match status" value="1"/>
</dbReference>
<accession>A0AAW1SS43</accession>
<evidence type="ECO:0000256" key="6">
    <source>
        <dbReference type="ARBA" id="ARBA00022714"/>
    </source>
</evidence>
<dbReference type="GO" id="GO:0051537">
    <property type="term" value="F:2 iron, 2 sulfur cluster binding"/>
    <property type="evidence" value="ECO:0007669"/>
    <property type="project" value="UniProtKB-KW"/>
</dbReference>
<dbReference type="PROSITE" id="PS51296">
    <property type="entry name" value="RIESKE"/>
    <property type="match status" value="1"/>
</dbReference>
<keyword evidence="8" id="KW-0809">Transit peptide</keyword>
<feature type="region of interest" description="Disordered" evidence="14">
    <location>
        <begin position="49"/>
        <end position="71"/>
    </location>
</feature>
<dbReference type="InterPro" id="IPR017941">
    <property type="entry name" value="Rieske_2Fe-2S"/>
</dbReference>